<proteinExistence type="predicted"/>
<feature type="region of interest" description="Disordered" evidence="2">
    <location>
        <begin position="99"/>
        <end position="123"/>
    </location>
</feature>
<dbReference type="EMBL" id="KN832568">
    <property type="protein sequence ID" value="KII85295.1"/>
    <property type="molecule type" value="Genomic_DNA"/>
</dbReference>
<feature type="coiled-coil region" evidence="1">
    <location>
        <begin position="289"/>
        <end position="367"/>
    </location>
</feature>
<evidence type="ECO:0000256" key="2">
    <source>
        <dbReference type="SAM" id="MobiDB-lite"/>
    </source>
</evidence>
<sequence length="372" mass="42313">MPHLLFALWIRTRLVLHRLRLVMTDSAHQHLPLFPENPRPCSLDMLIDYLPRLTDHTDIQVTCLEQYKEYSNPAQHEFVLARVRYKLSGKDTQGALILERGIQPPTSHERSLSDSDLGSIPSRSSQSVQSALHASSVSSSNPIPAFGEAILAARAESLLVGRNVGPPFRTFHVDGGHESATDSLMKLVAMARLVHEEFPHYQVHKTQCYFFGSLLYELFTRVLRDTTKKFLPNLKPKVMGRVAFFRSKIGQLPESVIIHLVELFHSKAWPEVEQMVLEQKASLLASARILMAEEHAQELACERARAEERCAQVLANERIQAEEQHIQDLANECTREEEHIRAAEERLAQLTREMEQMKEQMAQMSARIARSG</sequence>
<evidence type="ECO:0000256" key="3">
    <source>
        <dbReference type="SAM" id="SignalP"/>
    </source>
</evidence>
<evidence type="ECO:0000313" key="4">
    <source>
        <dbReference type="EMBL" id="KII85295.1"/>
    </source>
</evidence>
<keyword evidence="3" id="KW-0732">Signal</keyword>
<feature type="chain" id="PRO_5002203361" evidence="3">
    <location>
        <begin position="18"/>
        <end position="372"/>
    </location>
</feature>
<dbReference type="AlphaFoldDB" id="A0A0C9SYW8"/>
<evidence type="ECO:0000256" key="1">
    <source>
        <dbReference type="SAM" id="Coils"/>
    </source>
</evidence>
<keyword evidence="1" id="KW-0175">Coiled coil</keyword>
<reference evidence="4 5" key="1">
    <citation type="submission" date="2014-06" db="EMBL/GenBank/DDBJ databases">
        <title>Evolutionary Origins and Diversification of the Mycorrhizal Mutualists.</title>
        <authorList>
            <consortium name="DOE Joint Genome Institute"/>
            <consortium name="Mycorrhizal Genomics Consortium"/>
            <person name="Kohler A."/>
            <person name="Kuo A."/>
            <person name="Nagy L.G."/>
            <person name="Floudas D."/>
            <person name="Copeland A."/>
            <person name="Barry K.W."/>
            <person name="Cichocki N."/>
            <person name="Veneault-Fourrey C."/>
            <person name="LaButti K."/>
            <person name="Lindquist E.A."/>
            <person name="Lipzen A."/>
            <person name="Lundell T."/>
            <person name="Morin E."/>
            <person name="Murat C."/>
            <person name="Riley R."/>
            <person name="Ohm R."/>
            <person name="Sun H."/>
            <person name="Tunlid A."/>
            <person name="Henrissat B."/>
            <person name="Grigoriev I.V."/>
            <person name="Hibbett D.S."/>
            <person name="Martin F."/>
        </authorList>
    </citation>
    <scope>NUCLEOTIDE SEQUENCE [LARGE SCALE GENOMIC DNA]</scope>
    <source>
        <strain evidence="4 5">FD-325 SS-3</strain>
    </source>
</reference>
<feature type="signal peptide" evidence="3">
    <location>
        <begin position="1"/>
        <end position="17"/>
    </location>
</feature>
<dbReference type="Proteomes" id="UP000053263">
    <property type="component" value="Unassembled WGS sequence"/>
</dbReference>
<keyword evidence="5" id="KW-1185">Reference proteome</keyword>
<protein>
    <submittedName>
        <fullName evidence="4">Uncharacterized protein</fullName>
    </submittedName>
</protein>
<evidence type="ECO:0000313" key="5">
    <source>
        <dbReference type="Proteomes" id="UP000053263"/>
    </source>
</evidence>
<organism evidence="4 5">
    <name type="scientific">Plicaturopsis crispa FD-325 SS-3</name>
    <dbReference type="NCBI Taxonomy" id="944288"/>
    <lineage>
        <taxon>Eukaryota</taxon>
        <taxon>Fungi</taxon>
        <taxon>Dikarya</taxon>
        <taxon>Basidiomycota</taxon>
        <taxon>Agaricomycotina</taxon>
        <taxon>Agaricomycetes</taxon>
        <taxon>Agaricomycetidae</taxon>
        <taxon>Amylocorticiales</taxon>
        <taxon>Amylocorticiaceae</taxon>
        <taxon>Plicatura</taxon>
        <taxon>Plicaturopsis crispa</taxon>
    </lineage>
</organism>
<dbReference type="HOGENOM" id="CLU_744184_0_0_1"/>
<accession>A0A0C9SYW8</accession>
<name>A0A0C9SYW8_PLICR</name>
<gene>
    <name evidence="4" type="ORF">PLICRDRAFT_701449</name>
</gene>